<feature type="active site" description="Charge relay system" evidence="6">
    <location>
        <position position="197"/>
    </location>
</feature>
<dbReference type="SUPFAM" id="SSF54897">
    <property type="entry name" value="Protease propeptides/inhibitors"/>
    <property type="match status" value="1"/>
</dbReference>
<dbReference type="Proteomes" id="UP001283341">
    <property type="component" value="Unassembled WGS sequence"/>
</dbReference>
<feature type="domain" description="Inhibitor I9" evidence="10">
    <location>
        <begin position="39"/>
        <end position="114"/>
    </location>
</feature>
<evidence type="ECO:0000256" key="4">
    <source>
        <dbReference type="ARBA" id="ARBA00022801"/>
    </source>
</evidence>
<evidence type="ECO:0000313" key="12">
    <source>
        <dbReference type="Proteomes" id="UP001283341"/>
    </source>
</evidence>
<dbReference type="Pfam" id="PF05922">
    <property type="entry name" value="Inhibitor_I9"/>
    <property type="match status" value="1"/>
</dbReference>
<dbReference type="SUPFAM" id="SSF52743">
    <property type="entry name" value="Subtilisin-like"/>
    <property type="match status" value="1"/>
</dbReference>
<dbReference type="EMBL" id="JAUEDM010000008">
    <property type="protein sequence ID" value="KAK3313212.1"/>
    <property type="molecule type" value="Genomic_DNA"/>
</dbReference>
<dbReference type="PROSITE" id="PS51892">
    <property type="entry name" value="SUBTILASE"/>
    <property type="match status" value="1"/>
</dbReference>
<keyword evidence="3 8" id="KW-0732">Signal</keyword>
<dbReference type="FunFam" id="3.40.50.200:FF:000014">
    <property type="entry name" value="Proteinase K"/>
    <property type="match status" value="1"/>
</dbReference>
<dbReference type="Pfam" id="PF00082">
    <property type="entry name" value="Peptidase_S8"/>
    <property type="match status" value="1"/>
</dbReference>
<dbReference type="GO" id="GO:0005576">
    <property type="term" value="C:extracellular region"/>
    <property type="evidence" value="ECO:0007669"/>
    <property type="project" value="UniProtKB-ARBA"/>
</dbReference>
<dbReference type="InterPro" id="IPR023828">
    <property type="entry name" value="Peptidase_S8_Ser-AS"/>
</dbReference>
<feature type="domain" description="Peptidase S8/S53" evidence="9">
    <location>
        <begin position="156"/>
        <end position="371"/>
    </location>
</feature>
<dbReference type="GO" id="GO:0004252">
    <property type="term" value="F:serine-type endopeptidase activity"/>
    <property type="evidence" value="ECO:0007669"/>
    <property type="project" value="UniProtKB-UniRule"/>
</dbReference>
<dbReference type="PROSITE" id="PS00138">
    <property type="entry name" value="SUBTILASE_SER"/>
    <property type="match status" value="1"/>
</dbReference>
<evidence type="ECO:0000256" key="7">
    <source>
        <dbReference type="RuleBase" id="RU003355"/>
    </source>
</evidence>
<dbReference type="PANTHER" id="PTHR43806">
    <property type="entry name" value="PEPTIDASE S8"/>
    <property type="match status" value="1"/>
</dbReference>
<dbReference type="InterPro" id="IPR023827">
    <property type="entry name" value="Peptidase_S8_Asp-AS"/>
</dbReference>
<organism evidence="11 12">
    <name type="scientific">Apodospora peruviana</name>
    <dbReference type="NCBI Taxonomy" id="516989"/>
    <lineage>
        <taxon>Eukaryota</taxon>
        <taxon>Fungi</taxon>
        <taxon>Dikarya</taxon>
        <taxon>Ascomycota</taxon>
        <taxon>Pezizomycotina</taxon>
        <taxon>Sordariomycetes</taxon>
        <taxon>Sordariomycetidae</taxon>
        <taxon>Sordariales</taxon>
        <taxon>Lasiosphaeriaceae</taxon>
        <taxon>Apodospora</taxon>
    </lineage>
</organism>
<dbReference type="GO" id="GO:0006508">
    <property type="term" value="P:proteolysis"/>
    <property type="evidence" value="ECO:0007669"/>
    <property type="project" value="UniProtKB-KW"/>
</dbReference>
<reference evidence="11" key="1">
    <citation type="journal article" date="2023" name="Mol. Phylogenet. Evol.">
        <title>Genome-scale phylogeny and comparative genomics of the fungal order Sordariales.</title>
        <authorList>
            <person name="Hensen N."/>
            <person name="Bonometti L."/>
            <person name="Westerberg I."/>
            <person name="Brannstrom I.O."/>
            <person name="Guillou S."/>
            <person name="Cros-Aarteil S."/>
            <person name="Calhoun S."/>
            <person name="Haridas S."/>
            <person name="Kuo A."/>
            <person name="Mondo S."/>
            <person name="Pangilinan J."/>
            <person name="Riley R."/>
            <person name="LaButti K."/>
            <person name="Andreopoulos B."/>
            <person name="Lipzen A."/>
            <person name="Chen C."/>
            <person name="Yan M."/>
            <person name="Daum C."/>
            <person name="Ng V."/>
            <person name="Clum A."/>
            <person name="Steindorff A."/>
            <person name="Ohm R.A."/>
            <person name="Martin F."/>
            <person name="Silar P."/>
            <person name="Natvig D.O."/>
            <person name="Lalanne C."/>
            <person name="Gautier V."/>
            <person name="Ament-Velasquez S.L."/>
            <person name="Kruys A."/>
            <person name="Hutchinson M.I."/>
            <person name="Powell A.J."/>
            <person name="Barry K."/>
            <person name="Miller A.N."/>
            <person name="Grigoriev I.V."/>
            <person name="Debuchy R."/>
            <person name="Gladieux P."/>
            <person name="Hiltunen Thoren M."/>
            <person name="Johannesson H."/>
        </authorList>
    </citation>
    <scope>NUCLEOTIDE SEQUENCE</scope>
    <source>
        <strain evidence="11">CBS 118394</strain>
    </source>
</reference>
<dbReference type="InterPro" id="IPR010259">
    <property type="entry name" value="S8pro/Inhibitor_I9"/>
</dbReference>
<feature type="signal peptide" evidence="8">
    <location>
        <begin position="1"/>
        <end position="21"/>
    </location>
</feature>
<evidence type="ECO:0000256" key="1">
    <source>
        <dbReference type="ARBA" id="ARBA00011073"/>
    </source>
</evidence>
<dbReference type="InterPro" id="IPR050131">
    <property type="entry name" value="Peptidase_S8_subtilisin-like"/>
</dbReference>
<gene>
    <name evidence="11" type="ORF">B0H66DRAFT_388151</name>
</gene>
<evidence type="ECO:0000256" key="3">
    <source>
        <dbReference type="ARBA" id="ARBA00022729"/>
    </source>
</evidence>
<accession>A0AAE0HV81</accession>
<comment type="similarity">
    <text evidence="1 6 7">Belongs to the peptidase S8 family.</text>
</comment>
<dbReference type="InterPro" id="IPR015500">
    <property type="entry name" value="Peptidase_S8_subtilisin-rel"/>
</dbReference>
<evidence type="ECO:0000256" key="6">
    <source>
        <dbReference type="PROSITE-ProRule" id="PRU01240"/>
    </source>
</evidence>
<evidence type="ECO:0000256" key="5">
    <source>
        <dbReference type="ARBA" id="ARBA00022825"/>
    </source>
</evidence>
<keyword evidence="12" id="KW-1185">Reference proteome</keyword>
<comment type="caution">
    <text evidence="11">The sequence shown here is derived from an EMBL/GenBank/DDBJ whole genome shotgun (WGS) entry which is preliminary data.</text>
</comment>
<feature type="active site" description="Charge relay system" evidence="6">
    <location>
        <position position="354"/>
    </location>
</feature>
<dbReference type="AlphaFoldDB" id="A0AAE0HV81"/>
<evidence type="ECO:0000256" key="8">
    <source>
        <dbReference type="SAM" id="SignalP"/>
    </source>
</evidence>
<dbReference type="PROSITE" id="PS00136">
    <property type="entry name" value="SUBTILASE_ASP"/>
    <property type="match status" value="1"/>
</dbReference>
<dbReference type="InterPro" id="IPR036852">
    <property type="entry name" value="Peptidase_S8/S53_dom_sf"/>
</dbReference>
<feature type="chain" id="PRO_5042133840" evidence="8">
    <location>
        <begin position="22"/>
        <end position="409"/>
    </location>
</feature>
<dbReference type="PROSITE" id="PS00137">
    <property type="entry name" value="SUBTILASE_HIS"/>
    <property type="match status" value="1"/>
</dbReference>
<keyword evidence="5 6" id="KW-0720">Serine protease</keyword>
<keyword evidence="4 6" id="KW-0378">Hydrolase</keyword>
<proteinExistence type="inferred from homology"/>
<dbReference type="InterPro" id="IPR022398">
    <property type="entry name" value="Peptidase_S8_His-AS"/>
</dbReference>
<evidence type="ECO:0000259" key="10">
    <source>
        <dbReference type="Pfam" id="PF05922"/>
    </source>
</evidence>
<evidence type="ECO:0000256" key="2">
    <source>
        <dbReference type="ARBA" id="ARBA00022670"/>
    </source>
</evidence>
<dbReference type="PANTHER" id="PTHR43806:SF58">
    <property type="entry name" value="ALKALINE PROTEASE 1-RELATED"/>
    <property type="match status" value="1"/>
</dbReference>
<evidence type="ECO:0000313" key="11">
    <source>
        <dbReference type="EMBL" id="KAK3313212.1"/>
    </source>
</evidence>
<dbReference type="InterPro" id="IPR034193">
    <property type="entry name" value="PCSK9_ProteinaseK-like"/>
</dbReference>
<keyword evidence="2 6" id="KW-0645">Protease</keyword>
<dbReference type="CDD" id="cd04077">
    <property type="entry name" value="Peptidases_S8_PCSK9_ProteinaseK_like"/>
    <property type="match status" value="1"/>
</dbReference>
<dbReference type="Gene3D" id="3.40.50.200">
    <property type="entry name" value="Peptidase S8/S53 domain"/>
    <property type="match status" value="1"/>
</dbReference>
<dbReference type="InterPro" id="IPR000209">
    <property type="entry name" value="Peptidase_S8/S53_dom"/>
</dbReference>
<sequence>MRFATTLLSLAALVGLPLALAGAPIKNANVKSSLVVPNSYIVTYKKNADPVKRKKHEAEVNKQAKKCNKAGIVRTICINGGLEAYVVEISPSEIGIVTKSDLVDYVEKDTYIKTSAVAAPLEKRAFTTQKKAPWGLGRISHKALGSADYYYDQTAGSKVRVYVVDSGILLSHEEFEGRAVWGANFVSGTKNADEFGHGTHVAGIIGGKTYGVAKKATLVAVKVADKNGAGTMSTLLAGINWVVADAKAKGVAKKAVVNMSVGGGYTASINAAVLAATNAGLTVVVAAGNDNGKASGYSPASAPSAITVGAIDGLDYRAGVSNYGSLVDIFAPGVSVLSSYIGTNSAVTYLSGTSMACPHVAGLAAYFIAKEGLSGSTAVTKRILGASITGIVNDAMGSPSRVAYNAGGL</sequence>
<feature type="active site" description="Charge relay system" evidence="6">
    <location>
        <position position="165"/>
    </location>
</feature>
<protein>
    <submittedName>
        <fullName evidence="11">Peptidase S8/S53 domain-containing protein</fullName>
    </submittedName>
</protein>
<reference evidence="11" key="2">
    <citation type="submission" date="2023-06" db="EMBL/GenBank/DDBJ databases">
        <authorList>
            <consortium name="Lawrence Berkeley National Laboratory"/>
            <person name="Haridas S."/>
            <person name="Hensen N."/>
            <person name="Bonometti L."/>
            <person name="Westerberg I."/>
            <person name="Brannstrom I.O."/>
            <person name="Guillou S."/>
            <person name="Cros-Aarteil S."/>
            <person name="Calhoun S."/>
            <person name="Kuo A."/>
            <person name="Mondo S."/>
            <person name="Pangilinan J."/>
            <person name="Riley R."/>
            <person name="Labutti K."/>
            <person name="Andreopoulos B."/>
            <person name="Lipzen A."/>
            <person name="Chen C."/>
            <person name="Yanf M."/>
            <person name="Daum C."/>
            <person name="Ng V."/>
            <person name="Clum A."/>
            <person name="Steindorff A."/>
            <person name="Ohm R."/>
            <person name="Martin F."/>
            <person name="Silar P."/>
            <person name="Natvig D."/>
            <person name="Lalanne C."/>
            <person name="Gautier V."/>
            <person name="Ament-Velasquez S.L."/>
            <person name="Kruys A."/>
            <person name="Hutchinson M.I."/>
            <person name="Powell A.J."/>
            <person name="Barry K."/>
            <person name="Miller A.N."/>
            <person name="Grigoriev I.V."/>
            <person name="Debuchy R."/>
            <person name="Gladieux P."/>
            <person name="Thoren M.H."/>
            <person name="Johannesson H."/>
        </authorList>
    </citation>
    <scope>NUCLEOTIDE SEQUENCE</scope>
    <source>
        <strain evidence="11">CBS 118394</strain>
    </source>
</reference>
<dbReference type="PRINTS" id="PR00723">
    <property type="entry name" value="SUBTILISIN"/>
</dbReference>
<evidence type="ECO:0000259" key="9">
    <source>
        <dbReference type="Pfam" id="PF00082"/>
    </source>
</evidence>
<name>A0AAE0HV81_9PEZI</name>